<organism evidence="3 4">
    <name type="scientific">Bugula neritina</name>
    <name type="common">Brown bryozoan</name>
    <name type="synonym">Sertularia neritina</name>
    <dbReference type="NCBI Taxonomy" id="10212"/>
    <lineage>
        <taxon>Eukaryota</taxon>
        <taxon>Metazoa</taxon>
        <taxon>Spiralia</taxon>
        <taxon>Lophotrochozoa</taxon>
        <taxon>Bryozoa</taxon>
        <taxon>Gymnolaemata</taxon>
        <taxon>Cheilostomatida</taxon>
        <taxon>Flustrina</taxon>
        <taxon>Buguloidea</taxon>
        <taxon>Bugulidae</taxon>
        <taxon>Bugula</taxon>
    </lineage>
</organism>
<dbReference type="Gene3D" id="2.70.130.10">
    <property type="entry name" value="Mannose-6-phosphate receptor binding domain"/>
    <property type="match status" value="1"/>
</dbReference>
<dbReference type="EMBL" id="VXIV02001761">
    <property type="protein sequence ID" value="KAF6030049.1"/>
    <property type="molecule type" value="Genomic_DNA"/>
</dbReference>
<evidence type="ECO:0000313" key="4">
    <source>
        <dbReference type="Proteomes" id="UP000593567"/>
    </source>
</evidence>
<evidence type="ECO:0000256" key="1">
    <source>
        <dbReference type="ARBA" id="ARBA00023180"/>
    </source>
</evidence>
<dbReference type="GO" id="GO:0000139">
    <property type="term" value="C:Golgi membrane"/>
    <property type="evidence" value="ECO:0007669"/>
    <property type="project" value="UniProtKB-SubCell"/>
</dbReference>
<evidence type="ECO:0000256" key="2">
    <source>
        <dbReference type="SAM" id="Phobius"/>
    </source>
</evidence>
<sequence>MISLDIDGLAPVLKDKDGKDEYFFSPCRPLKGIKELDNECESSAACQKDGEGKLYKLGSDELTFEGTSFSDLQFVYGAQSSTDKLYRKSVLKLECAVPDLVPALNFVEQTGNASGDSESTPLVYEFLYTGDAACVRDLTTKKISGGSVLLIIFFVGLFLYLVIGILVNKCVRGAVGLEVIPNYAFWQDLPSLTKEGFAFTIKCGCCKGDETARGYDNI</sequence>
<keyword evidence="1" id="KW-0325">Glycoprotein</keyword>
<keyword evidence="2" id="KW-0472">Membrane</keyword>
<dbReference type="AlphaFoldDB" id="A0A7J7JUJ8"/>
<proteinExistence type="predicted"/>
<dbReference type="SUPFAM" id="SSF50911">
    <property type="entry name" value="Mannose 6-phosphate receptor domain"/>
    <property type="match status" value="1"/>
</dbReference>
<dbReference type="OrthoDB" id="29460at2759"/>
<reference evidence="3" key="1">
    <citation type="submission" date="2020-06" db="EMBL/GenBank/DDBJ databases">
        <title>Draft genome of Bugula neritina, a colonial animal packing powerful symbionts and potential medicines.</title>
        <authorList>
            <person name="Rayko M."/>
        </authorList>
    </citation>
    <scope>NUCLEOTIDE SEQUENCE [LARGE SCALE GENOMIC DNA]</scope>
    <source>
        <strain evidence="3">Kwan_BN1</strain>
    </source>
</reference>
<evidence type="ECO:0000313" key="3">
    <source>
        <dbReference type="EMBL" id="KAF6030049.1"/>
    </source>
</evidence>
<dbReference type="PANTHER" id="PTHR15071:SF0">
    <property type="entry name" value="MANNOSE 6-PHOSPHATE RECEPTOR-LIKE PROTEIN 1"/>
    <property type="match status" value="1"/>
</dbReference>
<accession>A0A7J7JUJ8</accession>
<evidence type="ECO:0008006" key="5">
    <source>
        <dbReference type="Google" id="ProtNLM"/>
    </source>
</evidence>
<dbReference type="InterPro" id="IPR009011">
    <property type="entry name" value="Man6P_isomerase_rcpt-bd_dom_sf"/>
</dbReference>
<feature type="transmembrane region" description="Helical" evidence="2">
    <location>
        <begin position="148"/>
        <end position="167"/>
    </location>
</feature>
<keyword evidence="2" id="KW-1133">Transmembrane helix</keyword>
<comment type="caution">
    <text evidence="3">The sequence shown here is derived from an EMBL/GenBank/DDBJ whole genome shotgun (WGS) entry which is preliminary data.</text>
</comment>
<dbReference type="GO" id="GO:0005802">
    <property type="term" value="C:trans-Golgi network"/>
    <property type="evidence" value="ECO:0007669"/>
    <property type="project" value="TreeGrafter"/>
</dbReference>
<name>A0A7J7JUJ8_BUGNE</name>
<keyword evidence="2" id="KW-0812">Transmembrane</keyword>
<dbReference type="InterPro" id="IPR028927">
    <property type="entry name" value="Man-6-P_rcpt"/>
</dbReference>
<dbReference type="Pfam" id="PF02157">
    <property type="entry name" value="Man-6-P_recep"/>
    <property type="match status" value="1"/>
</dbReference>
<protein>
    <recommendedName>
        <fullName evidence="5">M6PR</fullName>
    </recommendedName>
</protein>
<keyword evidence="4" id="KW-1185">Reference proteome</keyword>
<gene>
    <name evidence="3" type="ORF">EB796_011646</name>
</gene>
<dbReference type="PANTHER" id="PTHR15071">
    <property type="entry name" value="MANNOSE-6-PHOSPHATE RECEPTOR FAMILY MEMBER"/>
    <property type="match status" value="1"/>
</dbReference>
<dbReference type="Proteomes" id="UP000593567">
    <property type="component" value="Unassembled WGS sequence"/>
</dbReference>